<dbReference type="EMBL" id="JAGYWB010000015">
    <property type="protein sequence ID" value="KAI0497293.1"/>
    <property type="molecule type" value="Genomic_DNA"/>
</dbReference>
<evidence type="ECO:0000256" key="6">
    <source>
        <dbReference type="SAM" id="MobiDB-lite"/>
    </source>
</evidence>
<feature type="compositionally biased region" description="Low complexity" evidence="6">
    <location>
        <begin position="45"/>
        <end position="64"/>
    </location>
</feature>
<comment type="caution">
    <text evidence="8">The sequence shown here is derived from an EMBL/GenBank/DDBJ whole genome shotgun (WGS) entry which is preliminary data.</text>
</comment>
<dbReference type="OrthoDB" id="1903589at2759"/>
<sequence>MHANSSEGMSLRPRRKPLADLTNASSLRFSAATESRKPEPKPKVSPEYSSSKSSVSSAGSSDPKNTGVRESPKSTFVAKGKSTISVSSVASSIKCDFAGGKNGGGSTVKLQYVRKKQKEQKDVSLAAASSAPPLGRTQRFRKKLLIKDGMNQNEAYSEPYQKKKKRQRCRGSAGSRLVDEDIPLQDFIQKQRAYFAEVDSFELPEEVVSESELE</sequence>
<comment type="similarity">
    <text evidence="5">Belongs to the sororin family.</text>
</comment>
<evidence type="ECO:0000313" key="8">
    <source>
        <dbReference type="EMBL" id="KAI0497293.1"/>
    </source>
</evidence>
<evidence type="ECO:0000259" key="7">
    <source>
        <dbReference type="Pfam" id="PF25220"/>
    </source>
</evidence>
<protein>
    <recommendedName>
        <fullName evidence="7">Sororin C-terminal region domain-containing protein</fullName>
    </recommendedName>
</protein>
<name>A0A8T3ALY9_DENNO</name>
<proteinExistence type="inferred from homology"/>
<feature type="compositionally biased region" description="Basic and acidic residues" evidence="6">
    <location>
        <begin position="34"/>
        <end position="44"/>
    </location>
</feature>
<organism evidence="8 9">
    <name type="scientific">Dendrobium nobile</name>
    <name type="common">Orchid</name>
    <dbReference type="NCBI Taxonomy" id="94219"/>
    <lineage>
        <taxon>Eukaryota</taxon>
        <taxon>Viridiplantae</taxon>
        <taxon>Streptophyta</taxon>
        <taxon>Embryophyta</taxon>
        <taxon>Tracheophyta</taxon>
        <taxon>Spermatophyta</taxon>
        <taxon>Magnoliopsida</taxon>
        <taxon>Liliopsida</taxon>
        <taxon>Asparagales</taxon>
        <taxon>Orchidaceae</taxon>
        <taxon>Epidendroideae</taxon>
        <taxon>Malaxideae</taxon>
        <taxon>Dendrobiinae</taxon>
        <taxon>Dendrobium</taxon>
    </lineage>
</organism>
<dbReference type="GO" id="GO:0051301">
    <property type="term" value="P:cell division"/>
    <property type="evidence" value="ECO:0007669"/>
    <property type="project" value="UniProtKB-KW"/>
</dbReference>
<keyword evidence="1" id="KW-0132">Cell division</keyword>
<keyword evidence="9" id="KW-1185">Reference proteome</keyword>
<gene>
    <name evidence="8" type="ORF">KFK09_020516</name>
</gene>
<evidence type="ECO:0000256" key="4">
    <source>
        <dbReference type="ARBA" id="ARBA00023306"/>
    </source>
</evidence>
<reference evidence="8" key="1">
    <citation type="journal article" date="2022" name="Front. Genet.">
        <title>Chromosome-Scale Assembly of the Dendrobium nobile Genome Provides Insights Into the Molecular Mechanism of the Biosynthesis of the Medicinal Active Ingredient of Dendrobium.</title>
        <authorList>
            <person name="Xu Q."/>
            <person name="Niu S.-C."/>
            <person name="Li K.-L."/>
            <person name="Zheng P.-J."/>
            <person name="Zhang X.-J."/>
            <person name="Jia Y."/>
            <person name="Liu Y."/>
            <person name="Niu Y.-X."/>
            <person name="Yu L.-H."/>
            <person name="Chen D.-F."/>
            <person name="Zhang G.-Q."/>
        </authorList>
    </citation>
    <scope>NUCLEOTIDE SEQUENCE</scope>
    <source>
        <tissue evidence="8">Leaf</tissue>
    </source>
</reference>
<evidence type="ECO:0000256" key="2">
    <source>
        <dbReference type="ARBA" id="ARBA00022776"/>
    </source>
</evidence>
<dbReference type="PANTHER" id="PTHR35740:SF1">
    <property type="entry name" value="OS12G0111700 PROTEIN"/>
    <property type="match status" value="1"/>
</dbReference>
<feature type="region of interest" description="Disordered" evidence="6">
    <location>
        <begin position="1"/>
        <end position="84"/>
    </location>
</feature>
<dbReference type="PANTHER" id="PTHR35740">
    <property type="entry name" value="OS12G0111700 PROTEIN"/>
    <property type="match status" value="1"/>
</dbReference>
<accession>A0A8T3ALY9</accession>
<dbReference type="Proteomes" id="UP000829196">
    <property type="component" value="Unassembled WGS sequence"/>
</dbReference>
<keyword evidence="2" id="KW-0498">Mitosis</keyword>
<evidence type="ECO:0000256" key="3">
    <source>
        <dbReference type="ARBA" id="ARBA00023242"/>
    </source>
</evidence>
<feature type="domain" description="Sororin C-terminal region" evidence="7">
    <location>
        <begin position="184"/>
        <end position="206"/>
    </location>
</feature>
<keyword evidence="3" id="KW-0539">Nucleus</keyword>
<evidence type="ECO:0000313" key="9">
    <source>
        <dbReference type="Proteomes" id="UP000829196"/>
    </source>
</evidence>
<dbReference type="Pfam" id="PF25220">
    <property type="entry name" value="Sororin_C"/>
    <property type="match status" value="1"/>
</dbReference>
<keyword evidence="4" id="KW-0131">Cell cycle</keyword>
<feature type="region of interest" description="Disordered" evidence="6">
    <location>
        <begin position="151"/>
        <end position="175"/>
    </location>
</feature>
<dbReference type="InterPro" id="IPR057337">
    <property type="entry name" value="Sororin_C"/>
</dbReference>
<evidence type="ECO:0000256" key="5">
    <source>
        <dbReference type="ARBA" id="ARBA00093465"/>
    </source>
</evidence>
<dbReference type="AlphaFoldDB" id="A0A8T3ALY9"/>
<dbReference type="GO" id="GO:0005634">
    <property type="term" value="C:nucleus"/>
    <property type="evidence" value="ECO:0007669"/>
    <property type="project" value="UniProtKB-SubCell"/>
</dbReference>
<evidence type="ECO:0000256" key="1">
    <source>
        <dbReference type="ARBA" id="ARBA00022618"/>
    </source>
</evidence>